<feature type="non-terminal residue" evidence="9">
    <location>
        <position position="198"/>
    </location>
</feature>
<comment type="caution">
    <text evidence="9">The sequence shown here is derived from an EMBL/GenBank/DDBJ whole genome shotgun (WGS) entry which is preliminary data.</text>
</comment>
<dbReference type="PROSITE" id="PS50240">
    <property type="entry name" value="TRYPSIN_DOM"/>
    <property type="match status" value="1"/>
</dbReference>
<dbReference type="EMBL" id="JAHGAV010000915">
    <property type="protein sequence ID" value="KAG6923316.1"/>
    <property type="molecule type" value="Genomic_DNA"/>
</dbReference>
<dbReference type="GO" id="GO:0004252">
    <property type="term" value="F:serine-type endopeptidase activity"/>
    <property type="evidence" value="ECO:0007669"/>
    <property type="project" value="InterPro"/>
</dbReference>
<dbReference type="GO" id="GO:0006508">
    <property type="term" value="P:proteolysis"/>
    <property type="evidence" value="ECO:0007669"/>
    <property type="project" value="UniProtKB-KW"/>
</dbReference>
<dbReference type="Gene3D" id="2.40.10.10">
    <property type="entry name" value="Trypsin-like serine proteases"/>
    <property type="match status" value="2"/>
</dbReference>
<feature type="domain" description="Peptidase S1" evidence="8">
    <location>
        <begin position="1"/>
        <end position="198"/>
    </location>
</feature>
<dbReference type="FunFam" id="2.40.10.10:FF:000005">
    <property type="entry name" value="Serine protease 37"/>
    <property type="match status" value="1"/>
</dbReference>
<evidence type="ECO:0000256" key="2">
    <source>
        <dbReference type="ARBA" id="ARBA00022729"/>
    </source>
</evidence>
<sequence>MAYLNIRRGDQGFRCGGFLVSENFVLTAAHCNGDEITVSLGAHNIKKQEWSQQKITARRRIPHPQYKRETRNNDIMLLQLAARAKLNRWVRPIRLPRAHQHVLPGTVCSVAGWGRTSAESDVLPSTLREVELKVMDDETCLKYPGGAYRKYNACTMMCVGDPKECKASFKGDSGGPLVCGETAQGIVSWGPANGSPPR</sequence>
<dbReference type="InterPro" id="IPR001254">
    <property type="entry name" value="Trypsin_dom"/>
</dbReference>
<reference evidence="9 10" key="1">
    <citation type="journal article" date="2020" name="G3 (Bethesda)">
        <title>Draft Genome of the Common Snapping Turtle, Chelydra serpentina, a Model for Phenotypic Plasticity in Reptiles.</title>
        <authorList>
            <person name="Das D."/>
            <person name="Singh S.K."/>
            <person name="Bierstedt J."/>
            <person name="Erickson A."/>
            <person name="Galli G.L.J."/>
            <person name="Crossley D.A. 2nd"/>
            <person name="Rhen T."/>
        </authorList>
    </citation>
    <scope>NUCLEOTIDE SEQUENCE [LARGE SCALE GENOMIC DNA]</scope>
    <source>
        <strain evidence="9">KW</strain>
    </source>
</reference>
<dbReference type="FunFam" id="2.40.10.10:FF:000014">
    <property type="entry name" value="Complement factor D"/>
    <property type="match status" value="1"/>
</dbReference>
<name>A0A8T1S2W7_CHESE</name>
<evidence type="ECO:0000256" key="4">
    <source>
        <dbReference type="ARBA" id="ARBA00022825"/>
    </source>
</evidence>
<protein>
    <submittedName>
        <fullName evidence="9">Granzyme B</fullName>
    </submittedName>
</protein>
<keyword evidence="6" id="KW-1015">Disulfide bond</keyword>
<dbReference type="PRINTS" id="PR00722">
    <property type="entry name" value="CHYMOTRYPSIN"/>
</dbReference>
<dbReference type="PANTHER" id="PTHR24271:SF81">
    <property type="entry name" value="GRANZYME B"/>
    <property type="match status" value="1"/>
</dbReference>
<keyword evidence="10" id="KW-1185">Reference proteome</keyword>
<dbReference type="PANTHER" id="PTHR24271">
    <property type="entry name" value="KALLIKREIN-RELATED"/>
    <property type="match status" value="1"/>
</dbReference>
<accession>A0A8T1S2W7</accession>
<dbReference type="AlphaFoldDB" id="A0A8T1S2W7"/>
<evidence type="ECO:0000313" key="10">
    <source>
        <dbReference type="Proteomes" id="UP000765507"/>
    </source>
</evidence>
<dbReference type="InterPro" id="IPR009003">
    <property type="entry name" value="Peptidase_S1_PA"/>
</dbReference>
<dbReference type="SMART" id="SM00020">
    <property type="entry name" value="Tryp_SPc"/>
    <property type="match status" value="1"/>
</dbReference>
<dbReference type="InterPro" id="IPR033116">
    <property type="entry name" value="TRYPSIN_SER"/>
</dbReference>
<dbReference type="InterPro" id="IPR043504">
    <property type="entry name" value="Peptidase_S1_PA_chymotrypsin"/>
</dbReference>
<keyword evidence="5" id="KW-0865">Zymogen</keyword>
<dbReference type="Pfam" id="PF00089">
    <property type="entry name" value="Trypsin"/>
    <property type="match status" value="1"/>
</dbReference>
<evidence type="ECO:0000256" key="1">
    <source>
        <dbReference type="ARBA" id="ARBA00022670"/>
    </source>
</evidence>
<organism evidence="9 10">
    <name type="scientific">Chelydra serpentina</name>
    <name type="common">Snapping turtle</name>
    <name type="synonym">Testudo serpentina</name>
    <dbReference type="NCBI Taxonomy" id="8475"/>
    <lineage>
        <taxon>Eukaryota</taxon>
        <taxon>Metazoa</taxon>
        <taxon>Chordata</taxon>
        <taxon>Craniata</taxon>
        <taxon>Vertebrata</taxon>
        <taxon>Euteleostomi</taxon>
        <taxon>Archelosauria</taxon>
        <taxon>Testudinata</taxon>
        <taxon>Testudines</taxon>
        <taxon>Cryptodira</taxon>
        <taxon>Durocryptodira</taxon>
        <taxon>Americhelydia</taxon>
        <taxon>Chelydroidea</taxon>
        <taxon>Chelydridae</taxon>
        <taxon>Chelydra</taxon>
    </lineage>
</organism>
<evidence type="ECO:0000256" key="5">
    <source>
        <dbReference type="ARBA" id="ARBA00023145"/>
    </source>
</evidence>
<dbReference type="Proteomes" id="UP000765507">
    <property type="component" value="Unassembled WGS sequence"/>
</dbReference>
<evidence type="ECO:0000256" key="3">
    <source>
        <dbReference type="ARBA" id="ARBA00022801"/>
    </source>
</evidence>
<proteinExistence type="predicted"/>
<gene>
    <name evidence="9" type="ORF">G0U57_020979</name>
</gene>
<dbReference type="CDD" id="cd00190">
    <property type="entry name" value="Tryp_SPc"/>
    <property type="match status" value="1"/>
</dbReference>
<dbReference type="SUPFAM" id="SSF50494">
    <property type="entry name" value="Trypsin-like serine proteases"/>
    <property type="match status" value="1"/>
</dbReference>
<keyword evidence="2" id="KW-0732">Signal</keyword>
<evidence type="ECO:0000256" key="6">
    <source>
        <dbReference type="ARBA" id="ARBA00023157"/>
    </source>
</evidence>
<keyword evidence="3 7" id="KW-0378">Hydrolase</keyword>
<dbReference type="OrthoDB" id="5565075at2759"/>
<dbReference type="InterPro" id="IPR001314">
    <property type="entry name" value="Peptidase_S1A"/>
</dbReference>
<dbReference type="PROSITE" id="PS00135">
    <property type="entry name" value="TRYPSIN_SER"/>
    <property type="match status" value="1"/>
</dbReference>
<keyword evidence="1 7" id="KW-0645">Protease</keyword>
<dbReference type="PROSITE" id="PS00134">
    <property type="entry name" value="TRYPSIN_HIS"/>
    <property type="match status" value="1"/>
</dbReference>
<evidence type="ECO:0000313" key="9">
    <source>
        <dbReference type="EMBL" id="KAG6923316.1"/>
    </source>
</evidence>
<keyword evidence="4 7" id="KW-0720">Serine protease</keyword>
<evidence type="ECO:0000259" key="8">
    <source>
        <dbReference type="PROSITE" id="PS50240"/>
    </source>
</evidence>
<evidence type="ECO:0000256" key="7">
    <source>
        <dbReference type="RuleBase" id="RU363034"/>
    </source>
</evidence>
<dbReference type="GO" id="GO:0005737">
    <property type="term" value="C:cytoplasm"/>
    <property type="evidence" value="ECO:0007669"/>
    <property type="project" value="TreeGrafter"/>
</dbReference>
<dbReference type="InterPro" id="IPR018114">
    <property type="entry name" value="TRYPSIN_HIS"/>
</dbReference>